<sequence>MKTEEKDNYIILRDERDDVEDFADFLTRIHDKFKDKNLVIDIQKYGQLTLDELLKFLKLSIIHRKGKKSLVIVNDTINIDAVPGEIHVVPTLQEAEDLIGLEEIERDLGF</sequence>
<protein>
    <submittedName>
        <fullName evidence="1">Uncharacterized protein</fullName>
    </submittedName>
</protein>
<reference evidence="1 2" key="1">
    <citation type="submission" date="2016-10" db="EMBL/GenBank/DDBJ databases">
        <authorList>
            <person name="de Groot N.N."/>
        </authorList>
    </citation>
    <scope>NUCLEOTIDE SEQUENCE [LARGE SCALE GENOMIC DNA]</scope>
    <source>
        <strain evidence="1 2">DSM 19803</strain>
    </source>
</reference>
<dbReference type="RefSeq" id="WP_093365710.1">
    <property type="nucleotide sequence ID" value="NZ_FNCW01000003.1"/>
</dbReference>
<keyword evidence="2" id="KW-1185">Reference proteome</keyword>
<evidence type="ECO:0000313" key="2">
    <source>
        <dbReference type="Proteomes" id="UP000199296"/>
    </source>
</evidence>
<name>A0A1G7V6K2_9FLAO</name>
<proteinExistence type="predicted"/>
<dbReference type="EMBL" id="FNCW01000003">
    <property type="protein sequence ID" value="SDG55208.1"/>
    <property type="molecule type" value="Genomic_DNA"/>
</dbReference>
<dbReference type="OrthoDB" id="1442602at2"/>
<accession>A0A1G7V6K2</accession>
<dbReference type="STRING" id="470826.SAMN04488027_103103"/>
<organism evidence="1 2">
    <name type="scientific">Psychroflexus sediminis</name>
    <dbReference type="NCBI Taxonomy" id="470826"/>
    <lineage>
        <taxon>Bacteria</taxon>
        <taxon>Pseudomonadati</taxon>
        <taxon>Bacteroidota</taxon>
        <taxon>Flavobacteriia</taxon>
        <taxon>Flavobacteriales</taxon>
        <taxon>Flavobacteriaceae</taxon>
        <taxon>Psychroflexus</taxon>
    </lineage>
</organism>
<dbReference type="AlphaFoldDB" id="A0A1G7V6K2"/>
<evidence type="ECO:0000313" key="1">
    <source>
        <dbReference type="EMBL" id="SDG55208.1"/>
    </source>
</evidence>
<gene>
    <name evidence="1" type="ORF">SAMN04488027_103103</name>
</gene>
<dbReference type="Proteomes" id="UP000199296">
    <property type="component" value="Unassembled WGS sequence"/>
</dbReference>